<evidence type="ECO:0000313" key="5">
    <source>
        <dbReference type="Proteomes" id="UP000567293"/>
    </source>
</evidence>
<accession>A0A7V8SZG7</accession>
<feature type="repeat" description="ANK" evidence="3">
    <location>
        <begin position="177"/>
        <end position="216"/>
    </location>
</feature>
<dbReference type="PROSITE" id="PS50297">
    <property type="entry name" value="ANK_REP_REGION"/>
    <property type="match status" value="1"/>
</dbReference>
<sequence>SKGGHPNGIRNWASEWVRRLARLTNLEITPGLPVENQRWIEGVSEFAARKLLAEKRKCALADAQFVIARSHGLMSWPGLVKHIEQLAENNSSVAQFEAAADAIVSGDMPTLKRLLEETPGLAQQRSTREHRATLLHYASANGVEGYRQKTPKNIVQIADLLLKSGAAVDAEADVYGGGSTTLGLAATSVHPEVAGVQEPLLQVLLDHGASIDKPDPAGNKPLAVVACLANGRPRAGEFLARHGAQLELESAAGLGRMDVVGTFFDSDGSLKPPATKRRLQLGFLWACRYGRENVVAFLVHHGADPVDPADSGASALHWAAGGGHLSIVKMLLRRGAPLEELNAWGGTALEHAGWGFEHSAPGTDFAPVFDTLLAAGAKIRGSWLAWIEKVKGRSVEEKARVAKVFRGYGATA</sequence>
<reference evidence="4" key="1">
    <citation type="submission" date="2020-06" db="EMBL/GenBank/DDBJ databases">
        <title>Legume-microbial interactions unlock mineral nutrients during tropical forest succession.</title>
        <authorList>
            <person name="Epihov D.Z."/>
        </authorList>
    </citation>
    <scope>NUCLEOTIDE SEQUENCE [LARGE SCALE GENOMIC DNA]</scope>
    <source>
        <strain evidence="4">Pan2503</strain>
    </source>
</reference>
<comment type="caution">
    <text evidence="4">The sequence shown here is derived from an EMBL/GenBank/DDBJ whole genome shotgun (WGS) entry which is preliminary data.</text>
</comment>
<dbReference type="PROSITE" id="PS50088">
    <property type="entry name" value="ANK_REPEAT"/>
    <property type="match status" value="2"/>
</dbReference>
<dbReference type="AlphaFoldDB" id="A0A7V8SZG7"/>
<dbReference type="InterPro" id="IPR051631">
    <property type="entry name" value="Ankyrin-KH/SAM_domain"/>
</dbReference>
<dbReference type="PANTHER" id="PTHR23206:SF8">
    <property type="entry name" value="ANKYRIN REPEAT AND KH DOMAIN-CONTAINING 1"/>
    <property type="match status" value="1"/>
</dbReference>
<dbReference type="Pfam" id="PF12796">
    <property type="entry name" value="Ank_2"/>
    <property type="match status" value="1"/>
</dbReference>
<feature type="non-terminal residue" evidence="4">
    <location>
        <position position="1"/>
    </location>
</feature>
<keyword evidence="2 3" id="KW-0040">ANK repeat</keyword>
<dbReference type="InterPro" id="IPR002110">
    <property type="entry name" value="Ankyrin_rpt"/>
</dbReference>
<feature type="repeat" description="ANK" evidence="3">
    <location>
        <begin position="311"/>
        <end position="343"/>
    </location>
</feature>
<protein>
    <submittedName>
        <fullName evidence="4">Ankyrin repeat domain-containing protein</fullName>
    </submittedName>
</protein>
<evidence type="ECO:0000313" key="4">
    <source>
        <dbReference type="EMBL" id="MBA0088440.1"/>
    </source>
</evidence>
<dbReference type="Gene3D" id="1.25.40.20">
    <property type="entry name" value="Ankyrin repeat-containing domain"/>
    <property type="match status" value="2"/>
</dbReference>
<evidence type="ECO:0000256" key="3">
    <source>
        <dbReference type="PROSITE-ProRule" id="PRU00023"/>
    </source>
</evidence>
<evidence type="ECO:0000256" key="1">
    <source>
        <dbReference type="ARBA" id="ARBA00022737"/>
    </source>
</evidence>
<dbReference type="InterPro" id="IPR036770">
    <property type="entry name" value="Ankyrin_rpt-contain_sf"/>
</dbReference>
<proteinExistence type="predicted"/>
<dbReference type="PANTHER" id="PTHR23206">
    <property type="entry name" value="MASK PROTEIN"/>
    <property type="match status" value="1"/>
</dbReference>
<dbReference type="SMART" id="SM00248">
    <property type="entry name" value="ANK"/>
    <property type="match status" value="4"/>
</dbReference>
<dbReference type="Proteomes" id="UP000567293">
    <property type="component" value="Unassembled WGS sequence"/>
</dbReference>
<keyword evidence="1" id="KW-0677">Repeat</keyword>
<organism evidence="4 5">
    <name type="scientific">Candidatus Acidiferrum panamense</name>
    <dbReference type="NCBI Taxonomy" id="2741543"/>
    <lineage>
        <taxon>Bacteria</taxon>
        <taxon>Pseudomonadati</taxon>
        <taxon>Acidobacteriota</taxon>
        <taxon>Terriglobia</taxon>
        <taxon>Candidatus Acidiferrales</taxon>
        <taxon>Candidatus Acidiferrum</taxon>
    </lineage>
</organism>
<name>A0A7V8SZG7_9BACT</name>
<dbReference type="EMBL" id="JACDQQ010002499">
    <property type="protein sequence ID" value="MBA0088440.1"/>
    <property type="molecule type" value="Genomic_DNA"/>
</dbReference>
<keyword evidence="5" id="KW-1185">Reference proteome</keyword>
<evidence type="ECO:0000256" key="2">
    <source>
        <dbReference type="ARBA" id="ARBA00023043"/>
    </source>
</evidence>
<gene>
    <name evidence="4" type="ORF">HRJ53_25930</name>
</gene>
<dbReference type="SUPFAM" id="SSF48403">
    <property type="entry name" value="Ankyrin repeat"/>
    <property type="match status" value="1"/>
</dbReference>